<sequence length="786" mass="91142">MYQLFKRPKNDYTGVFFNQYKVTTMEANGNSKYYITDDPSQVDFKRSQDDFNRPWWNRKRTPLEIVLVLICLVCIAVTTILIVIETTRENSQSNHLIQTQTEAGICLTEECVKASARLLRGMRQDINPCDDFFEYACGSWNKINVIPEDRSGYNTFAKLRDDLQVILKDLLEQPISNDEPKATQKAKHLYRSCVNESMIDERGLEPVKIFLEELGGWPVTYPKNKLWDETKFNFIDLLVKLKLYNNKIFVDQWVSADDKNSNVNIIQLDQPELGMPSRDYYLRGIGDEDVQIYEKFAVDVAMMFGASEPQARRDMREMVELEIELANITTPQDQRRDGEEIYNRMTVKELQGKIPGFDWLGYLRLIFQKVNITIEETEEIVVYAPEYLGNMVKIVKNANNRLLANYMIWRIMMNRVTNLPLKFRNIRNEYYKKIYGSDTERSRWRDCISYVNDNMGNAVGRLFVKDHFDAGAKEVALNMIHDIRAAFYDLLEEVTWLDQKTRTVAIEKADAMAEKIGYAPFILNNTALDKTYDAVNFSSDTYFENVLDNIRSIAWSNSKKLREAVDKTEWSTTPVVVNAFYSSTKNQIMFPAGILQPPFYSKGYPRSLNYGGIGMVIGHEITHGFDDRGRQFDKSGNLKQWWDDEVIAKFKDQAMCIIEQYGNYTMPEVAINLNGVQTQGENIADNGGLKEAYRAYEKWENNQAREPDRLPGMSQLSNKQLFFLNFAQVWCGTMRPEAIINRIRTTLHSPGKFRVIGTLQNMPEFAEVFNCSADSYMNPVKKCRIW</sequence>
<evidence type="ECO:0000256" key="1">
    <source>
        <dbReference type="ARBA" id="ARBA00001947"/>
    </source>
</evidence>
<feature type="transmembrane region" description="Helical" evidence="7">
    <location>
        <begin position="63"/>
        <end position="84"/>
    </location>
</feature>
<dbReference type="InterPro" id="IPR042089">
    <property type="entry name" value="Peptidase_M13_dom_2"/>
</dbReference>
<dbReference type="InterPro" id="IPR024079">
    <property type="entry name" value="MetalloPept_cat_dom_sf"/>
</dbReference>
<dbReference type="Pfam" id="PF01431">
    <property type="entry name" value="Peptidase_M13"/>
    <property type="match status" value="1"/>
</dbReference>
<evidence type="ECO:0000256" key="4">
    <source>
        <dbReference type="ARBA" id="ARBA00022801"/>
    </source>
</evidence>
<evidence type="ECO:0000256" key="7">
    <source>
        <dbReference type="SAM" id="Phobius"/>
    </source>
</evidence>
<keyword evidence="2" id="KW-0645">Protease</keyword>
<reference evidence="10" key="1">
    <citation type="submission" date="2022-08" db="UniProtKB">
        <authorList>
            <consortium name="EnsemblMetazoa"/>
        </authorList>
    </citation>
    <scope>IDENTIFICATION</scope>
    <source>
        <strain evidence="10">05x7-T-G4-1.051#20</strain>
    </source>
</reference>
<feature type="domain" description="Peptidase M13 N-terminal" evidence="9">
    <location>
        <begin position="128"/>
        <end position="518"/>
    </location>
</feature>
<feature type="domain" description="Peptidase M13 C-terminal" evidence="8">
    <location>
        <begin position="578"/>
        <end position="785"/>
    </location>
</feature>
<accession>A0A8W8K1L3</accession>
<dbReference type="CDD" id="cd08662">
    <property type="entry name" value="M13"/>
    <property type="match status" value="1"/>
</dbReference>
<keyword evidence="7" id="KW-0812">Transmembrane</keyword>
<dbReference type="SUPFAM" id="SSF55486">
    <property type="entry name" value="Metalloproteases ('zincins'), catalytic domain"/>
    <property type="match status" value="1"/>
</dbReference>
<dbReference type="PRINTS" id="PR00786">
    <property type="entry name" value="NEPRILYSIN"/>
</dbReference>
<evidence type="ECO:0000256" key="3">
    <source>
        <dbReference type="ARBA" id="ARBA00022723"/>
    </source>
</evidence>
<dbReference type="InterPro" id="IPR008753">
    <property type="entry name" value="Peptidase_M13_N"/>
</dbReference>
<dbReference type="EnsemblMetazoa" id="G21737.1">
    <property type="protein sequence ID" value="G21737.1:cds"/>
    <property type="gene ID" value="G21737"/>
</dbReference>
<evidence type="ECO:0000313" key="10">
    <source>
        <dbReference type="EnsemblMetazoa" id="G21737.1:cds"/>
    </source>
</evidence>
<dbReference type="GO" id="GO:0004222">
    <property type="term" value="F:metalloendopeptidase activity"/>
    <property type="evidence" value="ECO:0007669"/>
    <property type="project" value="InterPro"/>
</dbReference>
<dbReference type="InterPro" id="IPR018497">
    <property type="entry name" value="Peptidase_M13_C"/>
</dbReference>
<dbReference type="Pfam" id="PF05649">
    <property type="entry name" value="Peptidase_M13_N"/>
    <property type="match status" value="1"/>
</dbReference>
<dbReference type="AlphaFoldDB" id="A0A8W8K1L3"/>
<evidence type="ECO:0000256" key="5">
    <source>
        <dbReference type="ARBA" id="ARBA00022833"/>
    </source>
</evidence>
<protein>
    <recommendedName>
        <fullName evidence="12">Neprilysin</fullName>
    </recommendedName>
</protein>
<evidence type="ECO:0000313" key="11">
    <source>
        <dbReference type="Proteomes" id="UP000005408"/>
    </source>
</evidence>
<dbReference type="PANTHER" id="PTHR11733:SF241">
    <property type="entry name" value="GH26575P-RELATED"/>
    <property type="match status" value="1"/>
</dbReference>
<keyword evidence="11" id="KW-1185">Reference proteome</keyword>
<dbReference type="GO" id="GO:0016485">
    <property type="term" value="P:protein processing"/>
    <property type="evidence" value="ECO:0007669"/>
    <property type="project" value="TreeGrafter"/>
</dbReference>
<evidence type="ECO:0000256" key="2">
    <source>
        <dbReference type="ARBA" id="ARBA00022670"/>
    </source>
</evidence>
<dbReference type="PANTHER" id="PTHR11733">
    <property type="entry name" value="ZINC METALLOPROTEASE FAMILY M13 NEPRILYSIN-RELATED"/>
    <property type="match status" value="1"/>
</dbReference>
<evidence type="ECO:0000259" key="8">
    <source>
        <dbReference type="Pfam" id="PF01431"/>
    </source>
</evidence>
<keyword evidence="7" id="KW-1133">Transmembrane helix</keyword>
<proteinExistence type="predicted"/>
<dbReference type="Proteomes" id="UP000005408">
    <property type="component" value="Unassembled WGS sequence"/>
</dbReference>
<dbReference type="GO" id="GO:0005886">
    <property type="term" value="C:plasma membrane"/>
    <property type="evidence" value="ECO:0007669"/>
    <property type="project" value="TreeGrafter"/>
</dbReference>
<name>A0A8W8K1L3_MAGGI</name>
<keyword evidence="3" id="KW-0479">Metal-binding</keyword>
<organism evidence="10 11">
    <name type="scientific">Magallana gigas</name>
    <name type="common">Pacific oyster</name>
    <name type="synonym">Crassostrea gigas</name>
    <dbReference type="NCBI Taxonomy" id="29159"/>
    <lineage>
        <taxon>Eukaryota</taxon>
        <taxon>Metazoa</taxon>
        <taxon>Spiralia</taxon>
        <taxon>Lophotrochozoa</taxon>
        <taxon>Mollusca</taxon>
        <taxon>Bivalvia</taxon>
        <taxon>Autobranchia</taxon>
        <taxon>Pteriomorphia</taxon>
        <taxon>Ostreida</taxon>
        <taxon>Ostreoidea</taxon>
        <taxon>Ostreidae</taxon>
        <taxon>Magallana</taxon>
    </lineage>
</organism>
<evidence type="ECO:0000259" key="9">
    <source>
        <dbReference type="Pfam" id="PF05649"/>
    </source>
</evidence>
<keyword evidence="7" id="KW-0472">Membrane</keyword>
<evidence type="ECO:0008006" key="12">
    <source>
        <dbReference type="Google" id="ProtNLM"/>
    </source>
</evidence>
<dbReference type="InterPro" id="IPR000718">
    <property type="entry name" value="Peptidase_M13"/>
</dbReference>
<keyword evidence="6" id="KW-0482">Metalloprotease</keyword>
<evidence type="ECO:0000256" key="6">
    <source>
        <dbReference type="ARBA" id="ARBA00023049"/>
    </source>
</evidence>
<keyword evidence="4" id="KW-0378">Hydrolase</keyword>
<dbReference type="GO" id="GO:0046872">
    <property type="term" value="F:metal ion binding"/>
    <property type="evidence" value="ECO:0007669"/>
    <property type="project" value="UniProtKB-KW"/>
</dbReference>
<dbReference type="Gene3D" id="3.40.390.10">
    <property type="entry name" value="Collagenase (Catalytic Domain)"/>
    <property type="match status" value="1"/>
</dbReference>
<keyword evidence="5" id="KW-0862">Zinc</keyword>
<dbReference type="Gene3D" id="1.10.1380.10">
    <property type="entry name" value="Neutral endopeptidase , domain2"/>
    <property type="match status" value="1"/>
</dbReference>
<dbReference type="PROSITE" id="PS51885">
    <property type="entry name" value="NEPRILYSIN"/>
    <property type="match status" value="1"/>
</dbReference>
<comment type="cofactor">
    <cofactor evidence="1">
        <name>Zn(2+)</name>
        <dbReference type="ChEBI" id="CHEBI:29105"/>
    </cofactor>
</comment>